<sequence length="537" mass="59056">MSNSRRTMRGPIRQLSLQQSTPRRHHIRRQRSAEDDKSLQIYANPIARSKLAGNAAEKPKVRVAWNDDRRGCDGELERVEVVARQIPGRPRQTTSGRSGGRSYIVGAEKASILYSRQELAERLRLAWKHREENRANIDIFLAHGFAVENRCDSELSMSAPATPLPRKEPNPVRCYEKVPCCNTGEKLSNLSGQSKNDDLENQIKEVKKEDEREEYNANMSAEEKKRTHISIDCMSLHSSSPSSASLKPENAAISAKIANDDFSSAKQKRTSFHSGTNRAFLVPMIEKSTKGSVGASKYTATDKVVPMKSLEIRCASATPSDKTATQKQTTMTDVRSSIVLENKQAILAKSSSMISLEKAKRTNSAPPQKRGGGEGNVVSTARVQVNIVIDTPSLTEVTSDKPNICGLQTGRNAVEKSEEGSTKISRERSVRSAPLKRRSRSAKRRFLASSGMGGKDEEDARTQDRCGGRVRAYVDSKTTDVITMVSLVSSADSDSDAENSPGDDKLISELRSKLPTMPIIKTSINSNPGVTRKPIKS</sequence>
<feature type="region of interest" description="Disordered" evidence="2">
    <location>
        <begin position="410"/>
        <end position="464"/>
    </location>
</feature>
<dbReference type="RefSeq" id="XP_014486222.1">
    <property type="nucleotide sequence ID" value="XM_014630736.1"/>
</dbReference>
<feature type="non-terminal residue" evidence="4">
    <location>
        <position position="537"/>
    </location>
</feature>
<keyword evidence="3" id="KW-1185">Reference proteome</keyword>
<feature type="compositionally biased region" description="Basic and acidic residues" evidence="2">
    <location>
        <begin position="454"/>
        <end position="464"/>
    </location>
</feature>
<dbReference type="AlphaFoldDB" id="A0A6P3Y876"/>
<organism evidence="3 4">
    <name type="scientific">Dinoponera quadriceps</name>
    <name type="common">South American ant</name>
    <dbReference type="NCBI Taxonomy" id="609295"/>
    <lineage>
        <taxon>Eukaryota</taxon>
        <taxon>Metazoa</taxon>
        <taxon>Ecdysozoa</taxon>
        <taxon>Arthropoda</taxon>
        <taxon>Hexapoda</taxon>
        <taxon>Insecta</taxon>
        <taxon>Pterygota</taxon>
        <taxon>Neoptera</taxon>
        <taxon>Endopterygota</taxon>
        <taxon>Hymenoptera</taxon>
        <taxon>Apocrita</taxon>
        <taxon>Aculeata</taxon>
        <taxon>Formicoidea</taxon>
        <taxon>Formicidae</taxon>
        <taxon>Ponerinae</taxon>
        <taxon>Ponerini</taxon>
        <taxon>Dinoponera</taxon>
    </lineage>
</organism>
<reference evidence="4" key="1">
    <citation type="submission" date="2025-08" db="UniProtKB">
        <authorList>
            <consortium name="RefSeq"/>
        </authorList>
    </citation>
    <scope>IDENTIFICATION</scope>
</reference>
<gene>
    <name evidence="4" type="primary">LOC106750403</name>
</gene>
<feature type="region of interest" description="Disordered" evidence="2">
    <location>
        <begin position="1"/>
        <end position="39"/>
    </location>
</feature>
<feature type="coiled-coil region" evidence="1">
    <location>
        <begin position="189"/>
        <end position="225"/>
    </location>
</feature>
<dbReference type="KEGG" id="dqu:106750403"/>
<dbReference type="Proteomes" id="UP000515204">
    <property type="component" value="Unplaced"/>
</dbReference>
<evidence type="ECO:0000256" key="2">
    <source>
        <dbReference type="SAM" id="MobiDB-lite"/>
    </source>
</evidence>
<dbReference type="GeneID" id="106750403"/>
<proteinExistence type="predicted"/>
<name>A0A6P3Y876_DINQU</name>
<evidence type="ECO:0000313" key="3">
    <source>
        <dbReference type="Proteomes" id="UP000515204"/>
    </source>
</evidence>
<evidence type="ECO:0000313" key="4">
    <source>
        <dbReference type="RefSeq" id="XP_014486222.1"/>
    </source>
</evidence>
<feature type="compositionally biased region" description="Basic residues" evidence="2">
    <location>
        <begin position="434"/>
        <end position="446"/>
    </location>
</feature>
<accession>A0A6P3Y876</accession>
<protein>
    <submittedName>
        <fullName evidence="4">Uncharacterized protein LOC106750403</fullName>
    </submittedName>
</protein>
<feature type="region of interest" description="Disordered" evidence="2">
    <location>
        <begin position="358"/>
        <end position="377"/>
    </location>
</feature>
<dbReference type="OrthoDB" id="7663415at2759"/>
<evidence type="ECO:0000256" key="1">
    <source>
        <dbReference type="SAM" id="Coils"/>
    </source>
</evidence>
<keyword evidence="1" id="KW-0175">Coiled coil</keyword>
<feature type="compositionally biased region" description="Basic and acidic residues" evidence="2">
    <location>
        <begin position="413"/>
        <end position="430"/>
    </location>
</feature>